<dbReference type="WBParaSite" id="HNAJ_0000846001-mRNA-1">
    <property type="protein sequence ID" value="HNAJ_0000846001-mRNA-1"/>
    <property type="gene ID" value="HNAJ_0000846001"/>
</dbReference>
<keyword evidence="3 7" id="KW-1133">Transmembrane helix</keyword>
<dbReference type="OrthoDB" id="26722at2759"/>
<dbReference type="InterPro" id="IPR007110">
    <property type="entry name" value="Ig-like_dom"/>
</dbReference>
<comment type="subcellular location">
    <subcellularLocation>
        <location evidence="1">Membrane</location>
    </subcellularLocation>
</comment>
<dbReference type="GO" id="GO:0043235">
    <property type="term" value="C:receptor complex"/>
    <property type="evidence" value="ECO:0007669"/>
    <property type="project" value="TreeGrafter"/>
</dbReference>
<dbReference type="PROSITE" id="PS50011">
    <property type="entry name" value="PROTEIN_KINASE_DOM"/>
    <property type="match status" value="1"/>
</dbReference>
<proteinExistence type="predicted"/>
<evidence type="ECO:0000313" key="12">
    <source>
        <dbReference type="Proteomes" id="UP000278807"/>
    </source>
</evidence>
<dbReference type="PRINTS" id="PR00109">
    <property type="entry name" value="TYRKINASE"/>
</dbReference>
<keyword evidence="8" id="KW-0732">Signal</keyword>
<dbReference type="EMBL" id="UZAE01012297">
    <property type="protein sequence ID" value="VDO04417.1"/>
    <property type="molecule type" value="Genomic_DNA"/>
</dbReference>
<reference evidence="13" key="1">
    <citation type="submission" date="2016-04" db="UniProtKB">
        <authorList>
            <consortium name="WormBaseParasite"/>
        </authorList>
    </citation>
    <scope>IDENTIFICATION</scope>
</reference>
<dbReference type="PANTHER" id="PTHR24416:SF600">
    <property type="entry name" value="PDGF- AND VEGF-RECEPTOR RELATED, ISOFORM J"/>
    <property type="match status" value="1"/>
</dbReference>
<keyword evidence="5" id="KW-0325">Glycoprotein</keyword>
<dbReference type="SUPFAM" id="SSF56112">
    <property type="entry name" value="Protein kinase-like (PK-like)"/>
    <property type="match status" value="1"/>
</dbReference>
<gene>
    <name evidence="11" type="ORF">HNAJ_LOCUS8456</name>
</gene>
<dbReference type="PROSITE" id="PS00109">
    <property type="entry name" value="PROTEIN_KINASE_TYR"/>
    <property type="match status" value="1"/>
</dbReference>
<evidence type="ECO:0000313" key="13">
    <source>
        <dbReference type="WBParaSite" id="HNAJ_0000846001-mRNA-1"/>
    </source>
</evidence>
<dbReference type="InterPro" id="IPR050122">
    <property type="entry name" value="RTK"/>
</dbReference>
<dbReference type="InterPro" id="IPR001245">
    <property type="entry name" value="Ser-Thr/Tyr_kinase_cat_dom"/>
</dbReference>
<feature type="domain" description="Protein kinase" evidence="9">
    <location>
        <begin position="525"/>
        <end position="832"/>
    </location>
</feature>
<evidence type="ECO:0000259" key="9">
    <source>
        <dbReference type="PROSITE" id="PS50011"/>
    </source>
</evidence>
<keyword evidence="12" id="KW-1185">Reference proteome</keyword>
<accession>A0A158QI08</accession>
<evidence type="ECO:0000256" key="7">
    <source>
        <dbReference type="SAM" id="Phobius"/>
    </source>
</evidence>
<name>A0A158QI08_RODNA</name>
<dbReference type="Gene3D" id="1.10.510.10">
    <property type="entry name" value="Transferase(Phosphotransferase) domain 1"/>
    <property type="match status" value="1"/>
</dbReference>
<feature type="domain" description="Ig-like" evidence="10">
    <location>
        <begin position="130"/>
        <end position="238"/>
    </location>
</feature>
<evidence type="ECO:0000256" key="3">
    <source>
        <dbReference type="ARBA" id="ARBA00022989"/>
    </source>
</evidence>
<dbReference type="SUPFAM" id="SSF48726">
    <property type="entry name" value="Immunoglobulin"/>
    <property type="match status" value="1"/>
</dbReference>
<dbReference type="STRING" id="102285.A0A158QI08"/>
<dbReference type="PROSITE" id="PS50835">
    <property type="entry name" value="IG_LIKE"/>
    <property type="match status" value="2"/>
</dbReference>
<evidence type="ECO:0000256" key="5">
    <source>
        <dbReference type="ARBA" id="ARBA00023180"/>
    </source>
</evidence>
<dbReference type="GO" id="GO:0005524">
    <property type="term" value="F:ATP binding"/>
    <property type="evidence" value="ECO:0007669"/>
    <property type="project" value="InterPro"/>
</dbReference>
<dbReference type="GO" id="GO:0004714">
    <property type="term" value="F:transmembrane receptor protein tyrosine kinase activity"/>
    <property type="evidence" value="ECO:0007669"/>
    <property type="project" value="TreeGrafter"/>
</dbReference>
<dbReference type="InterPro" id="IPR008266">
    <property type="entry name" value="Tyr_kinase_AS"/>
</dbReference>
<keyword evidence="2 7" id="KW-0812">Transmembrane</keyword>
<feature type="transmembrane region" description="Helical" evidence="7">
    <location>
        <begin position="430"/>
        <end position="453"/>
    </location>
</feature>
<dbReference type="GO" id="GO:0005886">
    <property type="term" value="C:plasma membrane"/>
    <property type="evidence" value="ECO:0007669"/>
    <property type="project" value="TreeGrafter"/>
</dbReference>
<dbReference type="InterPro" id="IPR036179">
    <property type="entry name" value="Ig-like_dom_sf"/>
</dbReference>
<dbReference type="InterPro" id="IPR000719">
    <property type="entry name" value="Prot_kinase_dom"/>
</dbReference>
<feature type="chain" id="PRO_5043135434" evidence="8">
    <location>
        <begin position="18"/>
        <end position="849"/>
    </location>
</feature>
<evidence type="ECO:0000256" key="8">
    <source>
        <dbReference type="SAM" id="SignalP"/>
    </source>
</evidence>
<evidence type="ECO:0000256" key="2">
    <source>
        <dbReference type="ARBA" id="ARBA00022692"/>
    </source>
</evidence>
<evidence type="ECO:0000259" key="10">
    <source>
        <dbReference type="PROSITE" id="PS50835"/>
    </source>
</evidence>
<dbReference type="Pfam" id="PF07714">
    <property type="entry name" value="PK_Tyr_Ser-Thr"/>
    <property type="match status" value="1"/>
</dbReference>
<evidence type="ECO:0000313" key="11">
    <source>
        <dbReference type="EMBL" id="VDO04417.1"/>
    </source>
</evidence>
<feature type="signal peptide" evidence="8">
    <location>
        <begin position="1"/>
        <end position="17"/>
    </location>
</feature>
<dbReference type="InterPro" id="IPR011009">
    <property type="entry name" value="Kinase-like_dom_sf"/>
</dbReference>
<sequence>MLRYLLLCQLSVAHVSAIISVTVPVFSKYTMPCNITPLPAAIDSQRIMWFQDGRYNLAINEIILSRGEIPFGEITPDASGDYMCCYTNTEPVRCAETIRLDVEYPRPKIFFDTILNATIPVFTDTVYWLPQMLTTPLEHPTIAKSKGEVSFHCYYYVKSSGIRHPDVQWSFNDRLPAGKHFEKIIDENTPFHKIHRTEIPCKEDYLKGNGSHCFQSTLTVSVGQGSAAQRTTHYTCYVAMTMGFETNILKANYRLGDGSRFIYNLSDMRYFNKNCFENLNNSPSLEVAIDKLNICERNQFLNLWISPAKDGNVTVECSRPLFVVFDEGLQVMLLPADFGLVKKFAQLEVHRSEEFFSDMHKYGERLLMSSRERAHFQGRDLYYFDATLEGNLSLGCQRDQVVLICTYGPLFHMKLIPTRCKSSDAVDMKLLFITLGIAIPFIVVILIAGIWWYRRRNSYREIVWKTVDSYIDFYMIQSSLHTSPLPPQTKSSERSNKKKSKSVFRRTKKHSKLGDAQWSPPANQLRLEERIANGSYGDVFCGTLLTLMASNGKKGNEKMVEEQIVAKVLNDVYSKRNMMEFANEVAILRIIGVHPNIIQFMGCAKESNLGKLPVLLMEFASRGTLLNYLLSIPPNRNASFLEIKLAYWWTRARWLIKDLLNFAIDIANALLYLESIAVSHGDIAARNVLLTSSLTAKLGDFGLACVIPHEKSIAQPPSKRFPIRWSAPEVILSNLRHVRSDVWSFGVLLWEIFSFGETPYAHIDSEEAVGTYVSIEGGRLCRPLIIADGDLYALMKGCWNKSVEHRPSFQSLLESLKLTAKEAIESSVHSSFGSADENLSIQSYLPMDA</sequence>
<evidence type="ECO:0000256" key="4">
    <source>
        <dbReference type="ARBA" id="ARBA00023136"/>
    </source>
</evidence>
<reference evidence="11 12" key="2">
    <citation type="submission" date="2018-11" db="EMBL/GenBank/DDBJ databases">
        <authorList>
            <consortium name="Pathogen Informatics"/>
        </authorList>
    </citation>
    <scope>NUCLEOTIDE SEQUENCE [LARGE SCALE GENOMIC DNA]</scope>
</reference>
<feature type="domain" description="Ig-like" evidence="10">
    <location>
        <begin position="30"/>
        <end position="84"/>
    </location>
</feature>
<feature type="region of interest" description="Disordered" evidence="6">
    <location>
        <begin position="484"/>
        <end position="520"/>
    </location>
</feature>
<keyword evidence="4 7" id="KW-0472">Membrane</keyword>
<evidence type="ECO:0000256" key="6">
    <source>
        <dbReference type="SAM" id="MobiDB-lite"/>
    </source>
</evidence>
<feature type="compositionally biased region" description="Basic residues" evidence="6">
    <location>
        <begin position="496"/>
        <end position="511"/>
    </location>
</feature>
<dbReference type="AlphaFoldDB" id="A0A158QI08"/>
<dbReference type="Proteomes" id="UP000278807">
    <property type="component" value="Unassembled WGS sequence"/>
</dbReference>
<organism evidence="13">
    <name type="scientific">Rodentolepis nana</name>
    <name type="common">Dwarf tapeworm</name>
    <name type="synonym">Hymenolepis nana</name>
    <dbReference type="NCBI Taxonomy" id="102285"/>
    <lineage>
        <taxon>Eukaryota</taxon>
        <taxon>Metazoa</taxon>
        <taxon>Spiralia</taxon>
        <taxon>Lophotrochozoa</taxon>
        <taxon>Platyhelminthes</taxon>
        <taxon>Cestoda</taxon>
        <taxon>Eucestoda</taxon>
        <taxon>Cyclophyllidea</taxon>
        <taxon>Hymenolepididae</taxon>
        <taxon>Rodentolepis</taxon>
    </lineage>
</organism>
<dbReference type="GO" id="GO:0007169">
    <property type="term" value="P:cell surface receptor protein tyrosine kinase signaling pathway"/>
    <property type="evidence" value="ECO:0007669"/>
    <property type="project" value="TreeGrafter"/>
</dbReference>
<protein>
    <submittedName>
        <fullName evidence="13">Protein kinase domain-containing protein</fullName>
    </submittedName>
</protein>
<evidence type="ECO:0000256" key="1">
    <source>
        <dbReference type="ARBA" id="ARBA00004370"/>
    </source>
</evidence>
<dbReference type="Gene3D" id="3.30.200.20">
    <property type="entry name" value="Phosphorylase Kinase, domain 1"/>
    <property type="match status" value="1"/>
</dbReference>
<dbReference type="PANTHER" id="PTHR24416">
    <property type="entry name" value="TYROSINE-PROTEIN KINASE RECEPTOR"/>
    <property type="match status" value="1"/>
</dbReference>